<dbReference type="Pfam" id="PF01055">
    <property type="entry name" value="Glyco_hydro_31_2nd"/>
    <property type="match status" value="1"/>
</dbReference>
<organism evidence="6 7">
    <name type="scientific">Blautia parvula</name>
    <dbReference type="NCBI Taxonomy" id="2877527"/>
    <lineage>
        <taxon>Bacteria</taxon>
        <taxon>Bacillati</taxon>
        <taxon>Bacillota</taxon>
        <taxon>Clostridia</taxon>
        <taxon>Lachnospirales</taxon>
        <taxon>Lachnospiraceae</taxon>
        <taxon>Blautia</taxon>
    </lineage>
</organism>
<dbReference type="Gene3D" id="2.60.40.1180">
    <property type="entry name" value="Golgi alpha-mannosidase II"/>
    <property type="match status" value="2"/>
</dbReference>
<dbReference type="GO" id="GO:0016787">
    <property type="term" value="F:hydrolase activity"/>
    <property type="evidence" value="ECO:0007669"/>
    <property type="project" value="UniProtKB-KW"/>
</dbReference>
<feature type="domain" description="Glycosyl hydrolase family 31 C-terminal" evidence="5">
    <location>
        <begin position="504"/>
        <end position="595"/>
    </location>
</feature>
<evidence type="ECO:0000259" key="5">
    <source>
        <dbReference type="Pfam" id="PF21365"/>
    </source>
</evidence>
<dbReference type="InterPro" id="IPR000322">
    <property type="entry name" value="Glyco_hydro_31_TIM"/>
</dbReference>
<dbReference type="InterPro" id="IPR051816">
    <property type="entry name" value="Glycosyl_Hydrolase_31"/>
</dbReference>
<dbReference type="SUPFAM" id="SSF51011">
    <property type="entry name" value="Glycosyl hydrolase domain"/>
    <property type="match status" value="1"/>
</dbReference>
<dbReference type="InterPro" id="IPR033403">
    <property type="entry name" value="DUF5110"/>
</dbReference>
<dbReference type="RefSeq" id="WP_227210571.1">
    <property type="nucleotide sequence ID" value="NZ_BAABZQ010000001.1"/>
</dbReference>
<keyword evidence="7" id="KW-1185">Reference proteome</keyword>
<feature type="domain" description="DUF5110" evidence="4">
    <location>
        <begin position="613"/>
        <end position="679"/>
    </location>
</feature>
<dbReference type="Gene3D" id="2.60.40.1760">
    <property type="entry name" value="glycosyl hydrolase (family 31)"/>
    <property type="match status" value="1"/>
</dbReference>
<dbReference type="Pfam" id="PF17137">
    <property type="entry name" value="DUF5110"/>
    <property type="match status" value="1"/>
</dbReference>
<protein>
    <submittedName>
        <fullName evidence="6">Glycoside hydrolase family 31 protein</fullName>
    </submittedName>
</protein>
<evidence type="ECO:0000256" key="2">
    <source>
        <dbReference type="RuleBase" id="RU361185"/>
    </source>
</evidence>
<name>A0ABQ0BS79_9FIRM</name>
<dbReference type="EMBL" id="BAABZQ010000001">
    <property type="protein sequence ID" value="GAA6499385.1"/>
    <property type="molecule type" value="Genomic_DNA"/>
</dbReference>
<dbReference type="PANTHER" id="PTHR43863">
    <property type="entry name" value="HYDROLASE, PUTATIVE (AFU_ORTHOLOGUE AFUA_1G03140)-RELATED"/>
    <property type="match status" value="1"/>
</dbReference>
<dbReference type="CDD" id="cd06595">
    <property type="entry name" value="GH31_u1"/>
    <property type="match status" value="1"/>
</dbReference>
<keyword evidence="2 6" id="KW-0378">Hydrolase</keyword>
<dbReference type="Gene3D" id="3.20.20.80">
    <property type="entry name" value="Glycosidases"/>
    <property type="match status" value="1"/>
</dbReference>
<evidence type="ECO:0000256" key="1">
    <source>
        <dbReference type="ARBA" id="ARBA00007806"/>
    </source>
</evidence>
<dbReference type="SUPFAM" id="SSF51445">
    <property type="entry name" value="(Trans)glycosidases"/>
    <property type="match status" value="1"/>
</dbReference>
<dbReference type="InterPro" id="IPR013780">
    <property type="entry name" value="Glyco_hydro_b"/>
</dbReference>
<dbReference type="InterPro" id="IPR017853">
    <property type="entry name" value="GH"/>
</dbReference>
<dbReference type="PANTHER" id="PTHR43863:SF2">
    <property type="entry name" value="MALTASE-GLUCOAMYLASE"/>
    <property type="match status" value="1"/>
</dbReference>
<comment type="similarity">
    <text evidence="1 2">Belongs to the glycosyl hydrolase 31 family.</text>
</comment>
<comment type="caution">
    <text evidence="6">The sequence shown here is derived from an EMBL/GenBank/DDBJ whole genome shotgun (WGS) entry which is preliminary data.</text>
</comment>
<evidence type="ECO:0000259" key="3">
    <source>
        <dbReference type="Pfam" id="PF01055"/>
    </source>
</evidence>
<evidence type="ECO:0000313" key="7">
    <source>
        <dbReference type="Proteomes" id="UP001600941"/>
    </source>
</evidence>
<evidence type="ECO:0000313" key="6">
    <source>
        <dbReference type="EMBL" id="GAA6499385.1"/>
    </source>
</evidence>
<accession>A0ABQ0BS79</accession>
<sequence length="791" mass="91072">MSGINEKLEARPMARKESIIQGENYRITVLTESLLRLEYSRDGSFEDRATQTVLNRDFPVPVFKVSETEGELKIFTSALELTYNKQEFAPNGLFIKVTGGKSNETNWHYKDPVKDLGGTARTLDEADGAIPLESGVVSRNGFTIVDDSRSMAVTEDGWVDLRPEGSIDLYFFGYGHRYQEAVKDLYYLCGRTPLLPRWVFGNWWSRYHRYTEQEYKELMERFERERIPFSVAVVDMDWHLVDIDPKYGSGWTGYTWNREFFPDPKEFMDWLHSRNMKITLNVHPADGVRAYEEAYERVAKRMGIDPKSGEPVPFDVTDRHFLEVYFEELHHPLEDEGVDFWWLDWQQGTVTKIPGLDPLWMLNHFHYLDSARRGKRRLTFSRYAGIGSHRYPIGFSGDTVISWESLRFQPYFTATASNAGYGWWSHDIGGHMHGVRDDEMTARWVQLGVFSPLNRLHSTDNPFNGKEPWKYNKITQSVMEEFLRLRHKLVPYLYTMNRYASRDGQPLVRPMYWLEPEREETYHVPNEYYFGTELIAAPITDPADTCTCMGCAKAWLPKGTWFDFFNGRRYEGGRLLSVYRCVEEMPVFVRAGGIVPMQELPEQMNDLSNPQNLEICIFPGADGSFSLWEDEGDSPEDADENWVCTELTQKNGESFLISAAKGNISVLPERRTWTLRFKGVENAAAEVLADGQAMEAVQSYDADTRTLTVRAEEVPVTSEIKVRFIKGLMMAEKDMTGSVYEILERAQIAYDVKEAVLKTVEELGERAVPALFAMELEEPLLCAVTEVLTAC</sequence>
<gene>
    <name evidence="6" type="ORF">K340107D12_22010</name>
</gene>
<evidence type="ECO:0000259" key="4">
    <source>
        <dbReference type="Pfam" id="PF17137"/>
    </source>
</evidence>
<reference evidence="6 7" key="1">
    <citation type="submission" date="2024-04" db="EMBL/GenBank/DDBJ databases">
        <title>Defined microbial consortia suppress multidrug-resistant proinflammatory Enterobacteriaceae via ecological control.</title>
        <authorList>
            <person name="Furuichi M."/>
            <person name="Kawaguchi T."/>
            <person name="Pust M."/>
            <person name="Yasuma K."/>
            <person name="Plichta D."/>
            <person name="Hasegawa N."/>
            <person name="Ohya T."/>
            <person name="Bhattarai S."/>
            <person name="Sasajima S."/>
            <person name="Aoto Y."/>
            <person name="Tuganbaev T."/>
            <person name="Yaginuma M."/>
            <person name="Ueda M."/>
            <person name="Okahashi N."/>
            <person name="Amafuji K."/>
            <person name="Kiridooshi Y."/>
            <person name="Sugita K."/>
            <person name="Strazar M."/>
            <person name="Skelly A."/>
            <person name="Suda W."/>
            <person name="Hattori M."/>
            <person name="Nakamoto N."/>
            <person name="Caballero S."/>
            <person name="Norman J."/>
            <person name="Olle B."/>
            <person name="Tanoue T."/>
            <person name="Arita M."/>
            <person name="Bucci V."/>
            <person name="Atarashi K."/>
            <person name="Xavier R."/>
            <person name="Honda K."/>
        </authorList>
    </citation>
    <scope>NUCLEOTIDE SEQUENCE [LARGE SCALE GENOMIC DNA]</scope>
    <source>
        <strain evidence="7">k34-0107-D12</strain>
    </source>
</reference>
<dbReference type="InterPro" id="IPR048395">
    <property type="entry name" value="Glyco_hydro_31_C"/>
</dbReference>
<proteinExistence type="inferred from homology"/>
<keyword evidence="2" id="KW-0326">Glycosidase</keyword>
<dbReference type="Proteomes" id="UP001600941">
    <property type="component" value="Unassembled WGS sequence"/>
</dbReference>
<feature type="domain" description="Glycoside hydrolase family 31 TIM barrel" evidence="3">
    <location>
        <begin position="192"/>
        <end position="496"/>
    </location>
</feature>
<dbReference type="Pfam" id="PF21365">
    <property type="entry name" value="Glyco_hydro_31_3rd"/>
    <property type="match status" value="1"/>
</dbReference>